<feature type="region of interest" description="Disordered" evidence="1">
    <location>
        <begin position="367"/>
        <end position="388"/>
    </location>
</feature>
<dbReference type="Pfam" id="PF04860">
    <property type="entry name" value="Phage_portal"/>
    <property type="match status" value="1"/>
</dbReference>
<dbReference type="RefSeq" id="WP_183419658.1">
    <property type="nucleotide sequence ID" value="NZ_JACHXY010000002.1"/>
</dbReference>
<dbReference type="Gene3D" id="1.20.1270.210">
    <property type="match status" value="1"/>
</dbReference>
<name>A0A7W5GFU3_9MICO</name>
<sequence length="388" mass="42789">MSLFTRPAETRDITASDVFGPAWQGLGRGGAMRQAATYAAIRYITDQWAQATVTVTETRGGQREIVDTPLILSKPSPTLSVWDSRVQMVAELKTRGNAFALVDDDRRYCQWIADEHVSIDESNPFAPKYRVAGTPVTLVSQGGNLLHVREQLRAGTVRGISPISAFAASFEWADLARQYGRRWFKQSSMPPAILQAKTAKVGGEVLAEVRDDFVRAAAEGKPVALPGEWDYRKITVTPEEAQFLQTIEASATEIAIIFGVPPEEVGGKAGSSRTYSNREMDQTLFRIKTLGGVSGRAEAAFSDVLPFGQELTYDLSRLERPGLLEYMRSITEQLKNGTLTLAEARRELGRRGIDATEIEQWQAWYATTKSESESDSTSRVEMPEGGTQ</sequence>
<reference evidence="2 3" key="1">
    <citation type="submission" date="2020-08" db="EMBL/GenBank/DDBJ databases">
        <title>Genomic Encyclopedia of Type Strains, Phase III (KMG-III): the genomes of soil and plant-associated and newly described type strains.</title>
        <authorList>
            <person name="Whitman W."/>
        </authorList>
    </citation>
    <scope>NUCLEOTIDE SEQUENCE [LARGE SCALE GENOMIC DNA]</scope>
    <source>
        <strain evidence="2 3">CECT 8356</strain>
    </source>
</reference>
<evidence type="ECO:0000313" key="3">
    <source>
        <dbReference type="Proteomes" id="UP000543579"/>
    </source>
</evidence>
<dbReference type="AlphaFoldDB" id="A0A7W5GFU3"/>
<accession>A0A7W5GFU3</accession>
<comment type="caution">
    <text evidence="2">The sequence shown here is derived from an EMBL/GenBank/DDBJ whole genome shotgun (WGS) entry which is preliminary data.</text>
</comment>
<feature type="compositionally biased region" description="Basic and acidic residues" evidence="1">
    <location>
        <begin position="370"/>
        <end position="382"/>
    </location>
</feature>
<organism evidence="2 3">
    <name type="scientific">Microbacterium proteolyticum</name>
    <dbReference type="NCBI Taxonomy" id="1572644"/>
    <lineage>
        <taxon>Bacteria</taxon>
        <taxon>Bacillati</taxon>
        <taxon>Actinomycetota</taxon>
        <taxon>Actinomycetes</taxon>
        <taxon>Micrococcales</taxon>
        <taxon>Microbacteriaceae</taxon>
        <taxon>Microbacterium</taxon>
    </lineage>
</organism>
<proteinExistence type="predicted"/>
<dbReference type="Proteomes" id="UP000543579">
    <property type="component" value="Unassembled WGS sequence"/>
</dbReference>
<evidence type="ECO:0000313" key="2">
    <source>
        <dbReference type="EMBL" id="MBB3158200.1"/>
    </source>
</evidence>
<evidence type="ECO:0000256" key="1">
    <source>
        <dbReference type="SAM" id="MobiDB-lite"/>
    </source>
</evidence>
<gene>
    <name evidence="2" type="ORF">FHS07_001896</name>
</gene>
<protein>
    <submittedName>
        <fullName evidence="2">HK97 family phage portal protein</fullName>
    </submittedName>
</protein>
<dbReference type="EMBL" id="JACHXY010000002">
    <property type="protein sequence ID" value="MBB3158200.1"/>
    <property type="molecule type" value="Genomic_DNA"/>
</dbReference>
<dbReference type="InterPro" id="IPR006944">
    <property type="entry name" value="Phage/GTA_portal"/>
</dbReference>